<name>A0AA45WIF4_9AQUI</name>
<dbReference type="InterPro" id="IPR013216">
    <property type="entry name" value="Methyltransf_11"/>
</dbReference>
<comment type="caution">
    <text evidence="2">The sequence shown here is derived from an EMBL/GenBank/DDBJ whole genome shotgun (WGS) entry which is preliminary data.</text>
</comment>
<dbReference type="CDD" id="cd02440">
    <property type="entry name" value="AdoMet_MTases"/>
    <property type="match status" value="1"/>
</dbReference>
<dbReference type="InterPro" id="IPR029063">
    <property type="entry name" value="SAM-dependent_MTases_sf"/>
</dbReference>
<dbReference type="Proteomes" id="UP001157947">
    <property type="component" value="Unassembled WGS sequence"/>
</dbReference>
<gene>
    <name evidence="2" type="ORF">SAMN06264868_10197</name>
</gene>
<proteinExistence type="predicted"/>
<sequence>MNKIIKLSFSRAADIYEKEAVIQKHSAKILSEIAKDIKGKGIDLGCGTGFLYEYIKKDIIGIDISFNMANHYKRKNKKVVVADIENLPFKNNIFDFALSNFSLHWTDLKKSVAEIKRVLKENGYFIFNMPVKGSLKIVETIIGEENFDFLDKNQLLKILKENDFIIKQSFEKEFFISFKDGISLLEHLHKTGSAVGKKGKTVGEKKKIVDKFKNYTKPAFLNYKLIFISAIYKKI</sequence>
<dbReference type="SUPFAM" id="SSF53335">
    <property type="entry name" value="S-adenosyl-L-methionine-dependent methyltransferases"/>
    <property type="match status" value="1"/>
</dbReference>
<dbReference type="EMBL" id="FXTX01000001">
    <property type="protein sequence ID" value="SMP00414.1"/>
    <property type="molecule type" value="Genomic_DNA"/>
</dbReference>
<protein>
    <submittedName>
        <fullName evidence="2">Malonyl-CoA O-methyltransferase</fullName>
    </submittedName>
</protein>
<dbReference type="Gene3D" id="3.40.50.150">
    <property type="entry name" value="Vaccinia Virus protein VP39"/>
    <property type="match status" value="1"/>
</dbReference>
<dbReference type="PANTHER" id="PTHR43591">
    <property type="entry name" value="METHYLTRANSFERASE"/>
    <property type="match status" value="1"/>
</dbReference>
<keyword evidence="3" id="KW-1185">Reference proteome</keyword>
<reference evidence="2" key="1">
    <citation type="submission" date="2017-05" db="EMBL/GenBank/DDBJ databases">
        <authorList>
            <person name="Varghese N."/>
            <person name="Submissions S."/>
        </authorList>
    </citation>
    <scope>NUCLEOTIDE SEQUENCE</scope>
    <source>
        <strain evidence="2">DSM 18763</strain>
    </source>
</reference>
<organism evidence="2 3">
    <name type="scientific">Venenivibrio stagnispumantis</name>
    <dbReference type="NCBI Taxonomy" id="407998"/>
    <lineage>
        <taxon>Bacteria</taxon>
        <taxon>Pseudomonadati</taxon>
        <taxon>Aquificota</taxon>
        <taxon>Aquificia</taxon>
        <taxon>Aquificales</taxon>
        <taxon>Hydrogenothermaceae</taxon>
        <taxon>Venenivibrio</taxon>
    </lineage>
</organism>
<evidence type="ECO:0000259" key="1">
    <source>
        <dbReference type="Pfam" id="PF08241"/>
    </source>
</evidence>
<dbReference type="RefSeq" id="WP_265133549.1">
    <property type="nucleotide sequence ID" value="NZ_FXTX01000001.1"/>
</dbReference>
<accession>A0AA45WIF4</accession>
<dbReference type="Pfam" id="PF08241">
    <property type="entry name" value="Methyltransf_11"/>
    <property type="match status" value="1"/>
</dbReference>
<feature type="domain" description="Methyltransferase type 11" evidence="1">
    <location>
        <begin position="43"/>
        <end position="127"/>
    </location>
</feature>
<dbReference type="GO" id="GO:0008757">
    <property type="term" value="F:S-adenosylmethionine-dependent methyltransferase activity"/>
    <property type="evidence" value="ECO:0007669"/>
    <property type="project" value="InterPro"/>
</dbReference>
<dbReference type="AlphaFoldDB" id="A0AA45WIF4"/>
<evidence type="ECO:0000313" key="3">
    <source>
        <dbReference type="Proteomes" id="UP001157947"/>
    </source>
</evidence>
<evidence type="ECO:0000313" key="2">
    <source>
        <dbReference type="EMBL" id="SMP00414.1"/>
    </source>
</evidence>